<sequence>MGESLCPSGSFLNIFKVARSSVKTILCKIKLFGFVTTLSRSGRRPKLLPSVERKLVKMLRNDAGITKSCYELPQNQHHFHSKVCFSSLWTRYRLKKRPLL</sequence>
<proteinExistence type="predicted"/>
<organism evidence="1 2">
    <name type="scientific">Oreochromis aureus</name>
    <name type="common">Israeli tilapia</name>
    <name type="synonym">Chromis aureus</name>
    <dbReference type="NCBI Taxonomy" id="47969"/>
    <lineage>
        <taxon>Eukaryota</taxon>
        <taxon>Metazoa</taxon>
        <taxon>Chordata</taxon>
        <taxon>Craniata</taxon>
        <taxon>Vertebrata</taxon>
        <taxon>Euteleostomi</taxon>
        <taxon>Actinopterygii</taxon>
        <taxon>Neopterygii</taxon>
        <taxon>Teleostei</taxon>
        <taxon>Neoteleostei</taxon>
        <taxon>Acanthomorphata</taxon>
        <taxon>Ovalentaria</taxon>
        <taxon>Cichlomorphae</taxon>
        <taxon>Cichliformes</taxon>
        <taxon>Cichlidae</taxon>
        <taxon>African cichlids</taxon>
        <taxon>Pseudocrenilabrinae</taxon>
        <taxon>Oreochromini</taxon>
        <taxon>Oreochromis</taxon>
    </lineage>
</organism>
<evidence type="ECO:0000313" key="2">
    <source>
        <dbReference type="Proteomes" id="UP000472276"/>
    </source>
</evidence>
<keyword evidence="2" id="KW-1185">Reference proteome</keyword>
<dbReference type="AlphaFoldDB" id="A0AAZ1X1U0"/>
<dbReference type="Ensembl" id="ENSOABT00000064430.1">
    <property type="protein sequence ID" value="ENSOABP00000061688.1"/>
    <property type="gene ID" value="ENSOABG00000036287.1"/>
</dbReference>
<reference evidence="2" key="1">
    <citation type="submission" date="2020-03" db="EMBL/GenBank/DDBJ databases">
        <title>Evolution of repeat sequences and sex chromosomes of tilapia species revealed by chromosome-level genomes.</title>
        <authorList>
            <person name="Xu L."/>
            <person name="Tao W."/>
            <person name="Wang D."/>
            <person name="Zhou Q."/>
        </authorList>
    </citation>
    <scope>NUCLEOTIDE SEQUENCE [LARGE SCALE GENOMIC DNA]</scope>
    <source>
        <strain evidence="2">Israel</strain>
    </source>
</reference>
<name>A0AAZ1X1U0_OREAU</name>
<evidence type="ECO:0000313" key="1">
    <source>
        <dbReference type="Ensembl" id="ENSOABP00000061688.1"/>
    </source>
</evidence>
<dbReference type="Proteomes" id="UP000472276">
    <property type="component" value="Unassembled WGS sequence"/>
</dbReference>
<accession>A0AAZ1X1U0</accession>
<reference evidence="1" key="3">
    <citation type="submission" date="2025-09" db="UniProtKB">
        <authorList>
            <consortium name="Ensembl"/>
        </authorList>
    </citation>
    <scope>IDENTIFICATION</scope>
</reference>
<protein>
    <submittedName>
        <fullName evidence="1">Uncharacterized protein</fullName>
    </submittedName>
</protein>
<reference evidence="1" key="2">
    <citation type="submission" date="2025-08" db="UniProtKB">
        <authorList>
            <consortium name="Ensembl"/>
        </authorList>
    </citation>
    <scope>IDENTIFICATION</scope>
</reference>